<sequence length="308" mass="33377">MNEPASRTIADARPDNWVDRFAPQGWRPFLKLSRADRPIGTWLLLWPCWWSITLAAPAGQGPDLMLVLLFGIGALVMRGAGCTFNDIVDRDIDRQVARTRLRPIPSGQTSARAAVAWLIAQALVGFAILVSFNPLAILLGVASLALIAIYPFAKRFTYWPQAFLGLAFNWGALLGWAAVRGEIGWAPVVLYLGGIAWTLGYDTIYAHQDKDDDALIGVKSTALRLGEATRSWLVLFYGLQTAGAGAAGALAGLAWPFWIGLGLATAQLAWQWARVDIHSSDDCLAKFRSNHLYGALLCAAFLAGKLAA</sequence>
<dbReference type="UniPathway" id="UPA00232"/>
<evidence type="ECO:0000256" key="12">
    <source>
        <dbReference type="NCBIfam" id="TIGR01474"/>
    </source>
</evidence>
<feature type="transmembrane region" description="Helical" evidence="11">
    <location>
        <begin position="39"/>
        <end position="58"/>
    </location>
</feature>
<proteinExistence type="inferred from homology"/>
<protein>
    <recommendedName>
        <fullName evidence="11 12">4-hydroxybenzoate octaprenyltransferase</fullName>
        <ecNumber evidence="11 12">2.5.1.39</ecNumber>
    </recommendedName>
    <alternativeName>
        <fullName evidence="11">4-HB polyprenyltransferase</fullName>
    </alternativeName>
</protein>
<comment type="cofactor">
    <cofactor evidence="1 11">
        <name>Mg(2+)</name>
        <dbReference type="ChEBI" id="CHEBI:18420"/>
    </cofactor>
</comment>
<keyword evidence="4 11" id="KW-1003">Cell membrane</keyword>
<evidence type="ECO:0000256" key="6">
    <source>
        <dbReference type="ARBA" id="ARBA00022679"/>
    </source>
</evidence>
<dbReference type="HAMAP" id="MF_01635">
    <property type="entry name" value="UbiA"/>
    <property type="match status" value="1"/>
</dbReference>
<dbReference type="Pfam" id="PF01040">
    <property type="entry name" value="UbiA"/>
    <property type="match status" value="1"/>
</dbReference>
<feature type="transmembrane region" description="Helical" evidence="11">
    <location>
        <begin position="162"/>
        <end position="179"/>
    </location>
</feature>
<dbReference type="InterPro" id="IPR000537">
    <property type="entry name" value="UbiA_prenyltransferase"/>
</dbReference>
<dbReference type="FunFam" id="1.10.357.140:FF:000003">
    <property type="entry name" value="4-hydroxybenzoate polyprenyltransferase, mitochondrial"/>
    <property type="match status" value="1"/>
</dbReference>
<feature type="transmembrane region" description="Helical" evidence="11">
    <location>
        <begin position="109"/>
        <end position="129"/>
    </location>
</feature>
<dbReference type="EMBL" id="FWFR01000001">
    <property type="protein sequence ID" value="SLN33177.1"/>
    <property type="molecule type" value="Genomic_DNA"/>
</dbReference>
<evidence type="ECO:0000256" key="8">
    <source>
        <dbReference type="ARBA" id="ARBA00022692"/>
    </source>
</evidence>
<dbReference type="Gene3D" id="1.10.357.140">
    <property type="entry name" value="UbiA prenyltransferase"/>
    <property type="match status" value="1"/>
</dbReference>
<dbReference type="FunFam" id="1.20.120.1780:FF:000001">
    <property type="entry name" value="4-hydroxybenzoate octaprenyltransferase"/>
    <property type="match status" value="1"/>
</dbReference>
<dbReference type="InterPro" id="IPR006370">
    <property type="entry name" value="HB_polyprenyltransferase-like"/>
</dbReference>
<evidence type="ECO:0000256" key="1">
    <source>
        <dbReference type="ARBA" id="ARBA00001946"/>
    </source>
</evidence>
<dbReference type="OrthoDB" id="9782418at2"/>
<accession>A0A1Y5S7Z6</accession>
<dbReference type="PANTHER" id="PTHR11048">
    <property type="entry name" value="PRENYLTRANSFERASES"/>
    <property type="match status" value="1"/>
</dbReference>
<keyword evidence="11" id="KW-0460">Magnesium</keyword>
<comment type="function">
    <text evidence="11">Catalyzes the prenylation of para-hydroxybenzoate (PHB) with an all-trans polyprenyl group. Mediates the second step in the final reaction sequence of ubiquinone-8 (UQ-8) biosynthesis, which is the condensation of the polyisoprenoid side chain with PHB, generating the first membrane-bound Q intermediate 3-octaprenyl-4-hydroxybenzoate.</text>
</comment>
<dbReference type="NCBIfam" id="TIGR01474">
    <property type="entry name" value="ubiA_proteo"/>
    <property type="match status" value="1"/>
</dbReference>
<keyword evidence="6 11" id="KW-0808">Transferase</keyword>
<dbReference type="InterPro" id="IPR030470">
    <property type="entry name" value="UbiA_prenylTrfase_CS"/>
</dbReference>
<dbReference type="GO" id="GO:0008412">
    <property type="term" value="F:4-hydroxybenzoate polyprenyltransferase activity"/>
    <property type="evidence" value="ECO:0007669"/>
    <property type="project" value="UniProtKB-UniRule"/>
</dbReference>
<evidence type="ECO:0000256" key="2">
    <source>
        <dbReference type="ARBA" id="ARBA00004141"/>
    </source>
</evidence>
<name>A0A1Y5S7Z6_9PROT</name>
<dbReference type="GO" id="GO:0006744">
    <property type="term" value="P:ubiquinone biosynthetic process"/>
    <property type="evidence" value="ECO:0007669"/>
    <property type="project" value="UniProtKB-UniRule"/>
</dbReference>
<evidence type="ECO:0000256" key="4">
    <source>
        <dbReference type="ARBA" id="ARBA00022475"/>
    </source>
</evidence>
<evidence type="ECO:0000256" key="11">
    <source>
        <dbReference type="HAMAP-Rule" id="MF_01635"/>
    </source>
</evidence>
<dbReference type="Gene3D" id="1.20.120.1780">
    <property type="entry name" value="UbiA prenyltransferase"/>
    <property type="match status" value="1"/>
</dbReference>
<keyword evidence="14" id="KW-1185">Reference proteome</keyword>
<feature type="transmembrane region" description="Helical" evidence="11">
    <location>
        <begin position="234"/>
        <end position="258"/>
    </location>
</feature>
<evidence type="ECO:0000313" key="14">
    <source>
        <dbReference type="Proteomes" id="UP000193200"/>
    </source>
</evidence>
<keyword evidence="5 11" id="KW-0997">Cell inner membrane</keyword>
<keyword evidence="8 11" id="KW-0812">Transmembrane</keyword>
<dbReference type="PROSITE" id="PS00943">
    <property type="entry name" value="UBIA"/>
    <property type="match status" value="1"/>
</dbReference>
<keyword evidence="7 11" id="KW-0831">Ubiquinone biosynthesis</keyword>
<comment type="catalytic activity">
    <reaction evidence="11">
        <text>all-trans-octaprenyl diphosphate + 4-hydroxybenzoate = 4-hydroxy-3-(all-trans-octaprenyl)benzoate + diphosphate</text>
        <dbReference type="Rhea" id="RHEA:27782"/>
        <dbReference type="ChEBI" id="CHEBI:1617"/>
        <dbReference type="ChEBI" id="CHEBI:17879"/>
        <dbReference type="ChEBI" id="CHEBI:33019"/>
        <dbReference type="ChEBI" id="CHEBI:57711"/>
        <dbReference type="EC" id="2.5.1.39"/>
    </reaction>
</comment>
<evidence type="ECO:0000256" key="5">
    <source>
        <dbReference type="ARBA" id="ARBA00022519"/>
    </source>
</evidence>
<dbReference type="Proteomes" id="UP000193200">
    <property type="component" value="Unassembled WGS sequence"/>
</dbReference>
<comment type="pathway">
    <text evidence="11">Cofactor biosynthesis; ubiquinone biosynthesis.</text>
</comment>
<evidence type="ECO:0000256" key="7">
    <source>
        <dbReference type="ARBA" id="ARBA00022688"/>
    </source>
</evidence>
<dbReference type="GO" id="GO:0005886">
    <property type="term" value="C:plasma membrane"/>
    <property type="evidence" value="ECO:0007669"/>
    <property type="project" value="UniProtKB-SubCell"/>
</dbReference>
<keyword evidence="10 11" id="KW-0472">Membrane</keyword>
<dbReference type="RefSeq" id="WP_085882503.1">
    <property type="nucleotide sequence ID" value="NZ_FWFR01000001.1"/>
</dbReference>
<organism evidence="13 14">
    <name type="scientific">Oceanibacterium hippocampi</name>
    <dbReference type="NCBI Taxonomy" id="745714"/>
    <lineage>
        <taxon>Bacteria</taxon>
        <taxon>Pseudomonadati</taxon>
        <taxon>Pseudomonadota</taxon>
        <taxon>Alphaproteobacteria</taxon>
        <taxon>Sneathiellales</taxon>
        <taxon>Sneathiellaceae</taxon>
        <taxon>Oceanibacterium</taxon>
    </lineage>
</organism>
<comment type="subcellular location">
    <subcellularLocation>
        <location evidence="11">Cell inner membrane</location>
        <topology evidence="11">Multi-pass membrane protein</topology>
    </subcellularLocation>
    <subcellularLocation>
        <location evidence="2">Membrane</location>
        <topology evidence="2">Multi-pass membrane protein</topology>
    </subcellularLocation>
</comment>
<keyword evidence="9 11" id="KW-1133">Transmembrane helix</keyword>
<dbReference type="InParanoid" id="A0A1Y5S7Z6"/>
<dbReference type="PANTHER" id="PTHR11048:SF28">
    <property type="entry name" value="4-HYDROXYBENZOATE POLYPRENYLTRANSFERASE, MITOCHONDRIAL"/>
    <property type="match status" value="1"/>
</dbReference>
<evidence type="ECO:0000256" key="3">
    <source>
        <dbReference type="ARBA" id="ARBA00005985"/>
    </source>
</evidence>
<dbReference type="FunCoup" id="A0A1Y5S7Z6">
    <property type="interactions" value="451"/>
</dbReference>
<reference evidence="13 14" key="1">
    <citation type="submission" date="2017-03" db="EMBL/GenBank/DDBJ databases">
        <authorList>
            <person name="Afonso C.L."/>
            <person name="Miller P.J."/>
            <person name="Scott M.A."/>
            <person name="Spackman E."/>
            <person name="Goraichik I."/>
            <person name="Dimitrov K.M."/>
            <person name="Suarez D.L."/>
            <person name="Swayne D.E."/>
        </authorList>
    </citation>
    <scope>NUCLEOTIDE SEQUENCE [LARGE SCALE GENOMIC DNA]</scope>
    <source>
        <strain evidence="13 14">CECT 7691</strain>
    </source>
</reference>
<evidence type="ECO:0000256" key="9">
    <source>
        <dbReference type="ARBA" id="ARBA00022989"/>
    </source>
</evidence>
<dbReference type="InterPro" id="IPR039653">
    <property type="entry name" value="Prenyltransferase"/>
</dbReference>
<comment type="similarity">
    <text evidence="3 11">Belongs to the UbiA prenyltransferase family.</text>
</comment>
<evidence type="ECO:0000256" key="10">
    <source>
        <dbReference type="ARBA" id="ARBA00023136"/>
    </source>
</evidence>
<dbReference type="InterPro" id="IPR044878">
    <property type="entry name" value="UbiA_sf"/>
</dbReference>
<feature type="transmembrane region" description="Helical" evidence="11">
    <location>
        <begin position="135"/>
        <end position="153"/>
    </location>
</feature>
<dbReference type="EC" id="2.5.1.39" evidence="11 12"/>
<evidence type="ECO:0000313" key="13">
    <source>
        <dbReference type="EMBL" id="SLN33177.1"/>
    </source>
</evidence>
<dbReference type="CDD" id="cd13959">
    <property type="entry name" value="PT_UbiA_COQ2"/>
    <property type="match status" value="1"/>
</dbReference>
<feature type="transmembrane region" description="Helical" evidence="11">
    <location>
        <begin position="185"/>
        <end position="204"/>
    </location>
</feature>
<gene>
    <name evidence="11 13" type="primary">ubiA</name>
    <name evidence="13" type="ORF">OCH7691_01268</name>
</gene>
<feature type="transmembrane region" description="Helical" evidence="11">
    <location>
        <begin position="64"/>
        <end position="88"/>
    </location>
</feature>
<dbReference type="AlphaFoldDB" id="A0A1Y5S7Z6"/>